<evidence type="ECO:0000313" key="4">
    <source>
        <dbReference type="EnsemblMetazoa" id="GAUT042042-PA"/>
    </source>
</evidence>
<dbReference type="SUPFAM" id="SSF50630">
    <property type="entry name" value="Acid proteases"/>
    <property type="match status" value="1"/>
</dbReference>
<dbReference type="GO" id="GO:0006508">
    <property type="term" value="P:proteolysis"/>
    <property type="evidence" value="ECO:0007669"/>
    <property type="project" value="InterPro"/>
</dbReference>
<dbReference type="InterPro" id="IPR001969">
    <property type="entry name" value="Aspartic_peptidase_AS"/>
</dbReference>
<sequence length="318" mass="35386">MFCWDCGQRGVLTRDCCRRNRAQARSMSIFDSEVGSETPVATFEKSNLVADIILAGFPLKGLIDTGANRSIVKARMPNFLPHILDTTMVVTKIRMADGTLHQSVADNVTLGLDFLKERGHSLSLVGITIRFRKKTKQLPFGKIDATTCRHSNSSQTADKAGTYGPKPQRSRRNGDAHNTQRENWCNISLVSKRTLLEEPLTLPKQNNLKSPRQNSEDDEKHTVYRNPIRPERNAIDVAQHMRQFPAVDTRNTTSVATPQASPRLSKDLICCGGIIPPPLPPAATNGSVARPTRHYQWNLNCISNYCQHSLLFSPASTI</sequence>
<evidence type="ECO:0000256" key="1">
    <source>
        <dbReference type="ARBA" id="ARBA00022801"/>
    </source>
</evidence>
<feature type="compositionally biased region" description="Polar residues" evidence="2">
    <location>
        <begin position="203"/>
        <end position="213"/>
    </location>
</feature>
<name>A0A1A9VMT2_GLOAU</name>
<dbReference type="InterPro" id="IPR021109">
    <property type="entry name" value="Peptidase_aspartic_dom_sf"/>
</dbReference>
<evidence type="ECO:0000313" key="5">
    <source>
        <dbReference type="Proteomes" id="UP000078200"/>
    </source>
</evidence>
<dbReference type="VEuPathDB" id="VectorBase:GAUT042042"/>
<dbReference type="GO" id="GO:0004190">
    <property type="term" value="F:aspartic-type endopeptidase activity"/>
    <property type="evidence" value="ECO:0007669"/>
    <property type="project" value="InterPro"/>
</dbReference>
<keyword evidence="5" id="KW-1185">Reference proteome</keyword>
<dbReference type="Proteomes" id="UP000078200">
    <property type="component" value="Unassembled WGS sequence"/>
</dbReference>
<protein>
    <recommendedName>
        <fullName evidence="3">Peptidase A2 domain-containing protein</fullName>
    </recommendedName>
</protein>
<feature type="compositionally biased region" description="Polar residues" evidence="2">
    <location>
        <begin position="148"/>
        <end position="157"/>
    </location>
</feature>
<dbReference type="PROSITE" id="PS50175">
    <property type="entry name" value="ASP_PROT_RETROV"/>
    <property type="match status" value="1"/>
</dbReference>
<feature type="region of interest" description="Disordered" evidence="2">
    <location>
        <begin position="146"/>
        <end position="180"/>
    </location>
</feature>
<dbReference type="AlphaFoldDB" id="A0A1A9VMT2"/>
<keyword evidence="1" id="KW-0378">Hydrolase</keyword>
<dbReference type="InterPro" id="IPR001995">
    <property type="entry name" value="Peptidase_A2_cat"/>
</dbReference>
<feature type="region of interest" description="Disordered" evidence="2">
    <location>
        <begin position="198"/>
        <end position="222"/>
    </location>
</feature>
<evidence type="ECO:0000259" key="3">
    <source>
        <dbReference type="PROSITE" id="PS50175"/>
    </source>
</evidence>
<dbReference type="PROSITE" id="PS00141">
    <property type="entry name" value="ASP_PROTEASE"/>
    <property type="match status" value="1"/>
</dbReference>
<proteinExistence type="predicted"/>
<accession>A0A1A9VMT2</accession>
<organism evidence="4 5">
    <name type="scientific">Glossina austeni</name>
    <name type="common">Savannah tsetse fly</name>
    <dbReference type="NCBI Taxonomy" id="7395"/>
    <lineage>
        <taxon>Eukaryota</taxon>
        <taxon>Metazoa</taxon>
        <taxon>Ecdysozoa</taxon>
        <taxon>Arthropoda</taxon>
        <taxon>Hexapoda</taxon>
        <taxon>Insecta</taxon>
        <taxon>Pterygota</taxon>
        <taxon>Neoptera</taxon>
        <taxon>Endopterygota</taxon>
        <taxon>Diptera</taxon>
        <taxon>Brachycera</taxon>
        <taxon>Muscomorpha</taxon>
        <taxon>Hippoboscoidea</taxon>
        <taxon>Glossinidae</taxon>
        <taxon>Glossina</taxon>
    </lineage>
</organism>
<evidence type="ECO:0000256" key="2">
    <source>
        <dbReference type="SAM" id="MobiDB-lite"/>
    </source>
</evidence>
<dbReference type="EnsemblMetazoa" id="GAUT042042-RA">
    <property type="protein sequence ID" value="GAUT042042-PA"/>
    <property type="gene ID" value="GAUT042042"/>
</dbReference>
<reference evidence="4" key="1">
    <citation type="submission" date="2020-05" db="UniProtKB">
        <authorList>
            <consortium name="EnsemblMetazoa"/>
        </authorList>
    </citation>
    <scope>IDENTIFICATION</scope>
    <source>
        <strain evidence="4">TTRI</strain>
    </source>
</reference>
<feature type="domain" description="Peptidase A2" evidence="3">
    <location>
        <begin position="59"/>
        <end position="73"/>
    </location>
</feature>